<name>U9UBS9_RHIID</name>
<dbReference type="EMBL" id="KI280446">
    <property type="protein sequence ID" value="ESA17132.1"/>
    <property type="molecule type" value="Genomic_DNA"/>
</dbReference>
<proteinExistence type="predicted"/>
<reference evidence="1" key="1">
    <citation type="submission" date="2013-07" db="EMBL/GenBank/DDBJ databases">
        <title>The genome of an arbuscular mycorrhizal fungus provides insights into the evolution of the oldest plant symbiosis.</title>
        <authorList>
            <consortium name="DOE Joint Genome Institute"/>
            <person name="Tisserant E."/>
            <person name="Malbreil M."/>
            <person name="Kuo A."/>
            <person name="Kohler A."/>
            <person name="Symeonidi A."/>
            <person name="Balestrini R."/>
            <person name="Charron P."/>
            <person name="Duensing N."/>
            <person name="Frei-dit-Frey N."/>
            <person name="Gianinazzi-Pearson V."/>
            <person name="Gilbert B."/>
            <person name="Handa Y."/>
            <person name="Hijri M."/>
            <person name="Kaul R."/>
            <person name="Kawaguchi M."/>
            <person name="Krajinski F."/>
            <person name="Lammers P."/>
            <person name="Lapierre D."/>
            <person name="Masclaux F.G."/>
            <person name="Murat C."/>
            <person name="Morin E."/>
            <person name="Ndikumana S."/>
            <person name="Pagni M."/>
            <person name="Petitpierre D."/>
            <person name="Requena N."/>
            <person name="Rosikiewicz P."/>
            <person name="Riley R."/>
            <person name="Saito K."/>
            <person name="San Clemente H."/>
            <person name="Shapiro H."/>
            <person name="van Tuinen D."/>
            <person name="Becard G."/>
            <person name="Bonfante P."/>
            <person name="Paszkowski U."/>
            <person name="Shachar-Hill Y."/>
            <person name="Young J.P."/>
            <person name="Sanders I.R."/>
            <person name="Henrissat B."/>
            <person name="Rensing S.A."/>
            <person name="Grigoriev I.V."/>
            <person name="Corradi N."/>
            <person name="Roux C."/>
            <person name="Martin F."/>
        </authorList>
    </citation>
    <scope>NUCLEOTIDE SEQUENCE</scope>
    <source>
        <strain evidence="1">DAOM 197198</strain>
    </source>
</reference>
<organism evidence="1">
    <name type="scientific">Rhizophagus irregularis (strain DAOM 181602 / DAOM 197198 / MUCL 43194)</name>
    <name type="common">Arbuscular mycorrhizal fungus</name>
    <name type="synonym">Glomus intraradices</name>
    <dbReference type="NCBI Taxonomy" id="747089"/>
    <lineage>
        <taxon>Eukaryota</taxon>
        <taxon>Fungi</taxon>
        <taxon>Fungi incertae sedis</taxon>
        <taxon>Mucoromycota</taxon>
        <taxon>Glomeromycotina</taxon>
        <taxon>Glomeromycetes</taxon>
        <taxon>Glomerales</taxon>
        <taxon>Glomeraceae</taxon>
        <taxon>Rhizophagus</taxon>
    </lineage>
</organism>
<dbReference type="AlphaFoldDB" id="U9UBS9"/>
<gene>
    <name evidence="1" type="ORF">GLOINDRAFT_22093</name>
</gene>
<sequence length="70" mass="8302">MPRKTKRQLQVSQISRKRGCYISKDQAETEIEAVEERKESEIGRNWIEGENINDWTNEEFEKSSTLRDTV</sequence>
<accession>U9UBS9</accession>
<protein>
    <submittedName>
        <fullName evidence="1">Uncharacterized protein</fullName>
    </submittedName>
</protein>
<evidence type="ECO:0000313" key="1">
    <source>
        <dbReference type="EMBL" id="ESA17132.1"/>
    </source>
</evidence>
<dbReference type="HOGENOM" id="CLU_2759077_0_0_1"/>